<dbReference type="AlphaFoldDB" id="A0A1I8PX34"/>
<evidence type="ECO:0000313" key="1">
    <source>
        <dbReference type="EnsemblMetazoa" id="SCAU011924-PA"/>
    </source>
</evidence>
<protein>
    <submittedName>
        <fullName evidence="1">Uncharacterized protein</fullName>
    </submittedName>
</protein>
<reference evidence="1" key="1">
    <citation type="submission" date="2020-05" db="UniProtKB">
        <authorList>
            <consortium name="EnsemblMetazoa"/>
        </authorList>
    </citation>
    <scope>IDENTIFICATION</scope>
    <source>
        <strain evidence="1">USDA</strain>
    </source>
</reference>
<evidence type="ECO:0000313" key="2">
    <source>
        <dbReference type="Proteomes" id="UP000095300"/>
    </source>
</evidence>
<dbReference type="STRING" id="35570.A0A1I8PX34"/>
<dbReference type="VEuPathDB" id="VectorBase:SCAU011924"/>
<accession>A0A1I8PX34</accession>
<keyword evidence="2" id="KW-1185">Reference proteome</keyword>
<gene>
    <name evidence="1" type="primary">106082036</name>
</gene>
<sequence>MSAIQEYQHKKFQFKAEDYKHKKFGVRMKKRTYKAMEDKENQMTIENILKTALQCDSQEPPAKRKPTKPLFRPWEHKNEIRTLKSRTETAVSSPVLSEIPINVFNYHPNMVRQHVVKPLSEKEQLRLNRKILVSLTNRRNQQTKQQMLQQQYLTYQQQHVSVMQQSVRAASLLRHLQEMALQRQQQLLVFGQQ</sequence>
<name>A0A1I8PX34_STOCA</name>
<dbReference type="EnsemblMetazoa" id="SCAU011924-RA">
    <property type="protein sequence ID" value="SCAU011924-PA"/>
    <property type="gene ID" value="SCAU011924"/>
</dbReference>
<proteinExistence type="predicted"/>
<organism evidence="1 2">
    <name type="scientific">Stomoxys calcitrans</name>
    <name type="common">Stable fly</name>
    <name type="synonym">Conops calcitrans</name>
    <dbReference type="NCBI Taxonomy" id="35570"/>
    <lineage>
        <taxon>Eukaryota</taxon>
        <taxon>Metazoa</taxon>
        <taxon>Ecdysozoa</taxon>
        <taxon>Arthropoda</taxon>
        <taxon>Hexapoda</taxon>
        <taxon>Insecta</taxon>
        <taxon>Pterygota</taxon>
        <taxon>Neoptera</taxon>
        <taxon>Endopterygota</taxon>
        <taxon>Diptera</taxon>
        <taxon>Brachycera</taxon>
        <taxon>Muscomorpha</taxon>
        <taxon>Muscoidea</taxon>
        <taxon>Muscidae</taxon>
        <taxon>Stomoxys</taxon>
    </lineage>
</organism>
<dbReference type="Proteomes" id="UP000095300">
    <property type="component" value="Unassembled WGS sequence"/>
</dbReference>